<dbReference type="OMA" id="DRRCRKK"/>
<dbReference type="AlphaFoldDB" id="A0A026WGR2"/>
<protein>
    <submittedName>
        <fullName evidence="2">Zinc finger MYM-type protein</fullName>
    </submittedName>
</protein>
<dbReference type="EMBL" id="KK107227">
    <property type="protein sequence ID" value="EZA55108.1"/>
    <property type="molecule type" value="Genomic_DNA"/>
</dbReference>
<dbReference type="SUPFAM" id="SSF53098">
    <property type="entry name" value="Ribonuclease H-like"/>
    <property type="match status" value="1"/>
</dbReference>
<name>A0A026WGR2_OOCBI</name>
<dbReference type="GO" id="GO:0046983">
    <property type="term" value="F:protein dimerization activity"/>
    <property type="evidence" value="ECO:0007669"/>
    <property type="project" value="InterPro"/>
</dbReference>
<dbReference type="OrthoDB" id="10015673at2759"/>
<keyword evidence="3" id="KW-1185">Reference proteome</keyword>
<dbReference type="PANTHER" id="PTHR46289:SF14">
    <property type="entry name" value="DUF4371 DOMAIN-CONTAINING PROTEIN"/>
    <property type="match status" value="1"/>
</dbReference>
<dbReference type="Proteomes" id="UP000053097">
    <property type="component" value="Unassembled WGS sequence"/>
</dbReference>
<dbReference type="InterPro" id="IPR012337">
    <property type="entry name" value="RNaseH-like_sf"/>
</dbReference>
<evidence type="ECO:0000313" key="2">
    <source>
        <dbReference type="EMBL" id="EZA55108.1"/>
    </source>
</evidence>
<accession>A0A026WGR2</accession>
<evidence type="ECO:0000313" key="3">
    <source>
        <dbReference type="Proteomes" id="UP000053097"/>
    </source>
</evidence>
<dbReference type="Pfam" id="PF05699">
    <property type="entry name" value="Dimer_Tnp_hAT"/>
    <property type="match status" value="1"/>
</dbReference>
<organism evidence="2 3">
    <name type="scientific">Ooceraea biroi</name>
    <name type="common">Clonal raider ant</name>
    <name type="synonym">Cerapachys biroi</name>
    <dbReference type="NCBI Taxonomy" id="2015173"/>
    <lineage>
        <taxon>Eukaryota</taxon>
        <taxon>Metazoa</taxon>
        <taxon>Ecdysozoa</taxon>
        <taxon>Arthropoda</taxon>
        <taxon>Hexapoda</taxon>
        <taxon>Insecta</taxon>
        <taxon>Pterygota</taxon>
        <taxon>Neoptera</taxon>
        <taxon>Endopterygota</taxon>
        <taxon>Hymenoptera</taxon>
        <taxon>Apocrita</taxon>
        <taxon>Aculeata</taxon>
        <taxon>Formicoidea</taxon>
        <taxon>Formicidae</taxon>
        <taxon>Dorylinae</taxon>
        <taxon>Ooceraea</taxon>
    </lineage>
</organism>
<sequence length="443" mass="50175">MILTKISKDGLDIQNCRGQAYDNAAVMAGVHTRVQVRIKSINPRAQFVACTNHSLNLAGIHAASEAVQSVTFFGTVEQVFVFFSSSTHRWGTLTAVTGQGVKRLIETRWSARHEAVEAFKNHFSDILNVLEKLASDTNENIVTRSEAGLLLKALQSLSFLCYLGLWSQVLKEVNDAQNYLQTKGLNIEQCATKVPALQEFLVGNRNSLVDNAFSYAKKLCDDLSIDLEPRRRRIRNDIFGNGSQGAVLSYEDELRREMYTLLDRIIQEMTSRFQQLQDLSEKFSFLTPSKLLDPQYVCDLGGTTDEINQAEFLVERQRLQQFIGASDRHESLKNEGPLELLRFIQEFSLGISVPNIVIMLRLFLTLAISVASCERSFSKLKLIKNYLRSTMTQLRLSNLAILSIEQTMTNRLSFDDAIKDFATRKARKIFCEFLIFSNLLNKS</sequence>
<dbReference type="InterPro" id="IPR052958">
    <property type="entry name" value="IFN-induced_PKR_regulator"/>
</dbReference>
<dbReference type="InterPro" id="IPR008906">
    <property type="entry name" value="HATC_C_dom"/>
</dbReference>
<dbReference type="PANTHER" id="PTHR46289">
    <property type="entry name" value="52 KDA REPRESSOR OF THE INHIBITOR OF THE PROTEIN KINASE-LIKE PROTEIN-RELATED"/>
    <property type="match status" value="1"/>
</dbReference>
<proteinExistence type="predicted"/>
<gene>
    <name evidence="2" type="ORF">X777_05348</name>
</gene>
<feature type="domain" description="HAT C-terminal dimerisation" evidence="1">
    <location>
        <begin position="337"/>
        <end position="408"/>
    </location>
</feature>
<evidence type="ECO:0000259" key="1">
    <source>
        <dbReference type="Pfam" id="PF05699"/>
    </source>
</evidence>
<reference evidence="2 3" key="1">
    <citation type="journal article" date="2014" name="Curr. Biol.">
        <title>The genome of the clonal raider ant Cerapachys biroi.</title>
        <authorList>
            <person name="Oxley P.R."/>
            <person name="Ji L."/>
            <person name="Fetter-Pruneda I."/>
            <person name="McKenzie S.K."/>
            <person name="Li C."/>
            <person name="Hu H."/>
            <person name="Zhang G."/>
            <person name="Kronauer D.J."/>
        </authorList>
    </citation>
    <scope>NUCLEOTIDE SEQUENCE [LARGE SCALE GENOMIC DNA]</scope>
</reference>